<comment type="pathway">
    <text evidence="10">Lipid metabolism; phospholipid metabolism.</text>
</comment>
<proteinExistence type="inferred from homology"/>
<feature type="transmembrane region" description="Helical" evidence="10">
    <location>
        <begin position="162"/>
        <end position="183"/>
    </location>
</feature>
<keyword evidence="5 10" id="KW-1133">Transmembrane helix</keyword>
<evidence type="ECO:0000256" key="4">
    <source>
        <dbReference type="ARBA" id="ARBA00022692"/>
    </source>
</evidence>
<gene>
    <name evidence="10 12" type="primary">plsY</name>
    <name evidence="12" type="ORF">N4261_06985</name>
</gene>
<reference evidence="12" key="1">
    <citation type="submission" date="2022-10" db="EMBL/GenBank/DDBJ databases">
        <title>Characterization and whole genome sequencing of a new Roseateles species, isolated from fresh water.</title>
        <authorList>
            <person name="Guliayeva D.Y."/>
            <person name="Akhremchuk A.E."/>
            <person name="Sikolenko M.A."/>
            <person name="Valentovich L.N."/>
            <person name="Sidarenka A.V."/>
        </authorList>
    </citation>
    <scope>NUCLEOTIDE SEQUENCE</scope>
    <source>
        <strain evidence="12">BIM B-1768</strain>
    </source>
</reference>
<keyword evidence="13" id="KW-1185">Reference proteome</keyword>
<dbReference type="SMART" id="SM01207">
    <property type="entry name" value="G3P_acyltransf"/>
    <property type="match status" value="1"/>
</dbReference>
<dbReference type="NCBIfam" id="TIGR00023">
    <property type="entry name" value="glycerol-3-phosphate 1-O-acyltransferase PlsY"/>
    <property type="match status" value="1"/>
</dbReference>
<evidence type="ECO:0000256" key="3">
    <source>
        <dbReference type="ARBA" id="ARBA00022679"/>
    </source>
</evidence>
<evidence type="ECO:0000256" key="8">
    <source>
        <dbReference type="ARBA" id="ARBA00023209"/>
    </source>
</evidence>
<sequence>MQAVLYQALAILAGYLIGSLSFAVIISRVMGLSDPRSYGSGNPGATNVLRSGNKAAAILTLLFDALKGYVPVVLVLKFGAPFDMEEGTAAMVGLAAFIGHLWPVFFRFEGGKGVATAAGVLLAINPWLGLSVLLTWIVVAFLSRYSSLASLAAAVCAPLFQMLIWDVGPELLAIGLMSLLLIWRHSANIKKLMAGTESKLGQKASAAAHPAKGDKAAKATSTPSSKKHGNTSSTKPKHHSK</sequence>
<keyword evidence="6 10" id="KW-0443">Lipid metabolism</keyword>
<dbReference type="EC" id="2.3.1.275" evidence="10"/>
<feature type="transmembrane region" description="Helical" evidence="10">
    <location>
        <begin position="55"/>
        <end position="76"/>
    </location>
</feature>
<feature type="transmembrane region" description="Helical" evidence="10">
    <location>
        <begin position="120"/>
        <end position="142"/>
    </location>
</feature>
<evidence type="ECO:0000256" key="5">
    <source>
        <dbReference type="ARBA" id="ARBA00022989"/>
    </source>
</evidence>
<keyword evidence="2 10" id="KW-0444">Lipid biosynthesis</keyword>
<dbReference type="PANTHER" id="PTHR30309">
    <property type="entry name" value="INNER MEMBRANE PROTEIN YGIH"/>
    <property type="match status" value="1"/>
</dbReference>
<keyword evidence="12" id="KW-0012">Acyltransferase</keyword>
<evidence type="ECO:0000313" key="13">
    <source>
        <dbReference type="Proteomes" id="UP001064933"/>
    </source>
</evidence>
<comment type="catalytic activity">
    <reaction evidence="10">
        <text>an acyl phosphate + sn-glycerol 3-phosphate = a 1-acyl-sn-glycero-3-phosphate + phosphate</text>
        <dbReference type="Rhea" id="RHEA:34075"/>
        <dbReference type="ChEBI" id="CHEBI:43474"/>
        <dbReference type="ChEBI" id="CHEBI:57597"/>
        <dbReference type="ChEBI" id="CHEBI:57970"/>
        <dbReference type="ChEBI" id="CHEBI:59918"/>
        <dbReference type="EC" id="2.3.1.275"/>
    </reaction>
</comment>
<dbReference type="HAMAP" id="MF_01043">
    <property type="entry name" value="PlsY"/>
    <property type="match status" value="1"/>
</dbReference>
<evidence type="ECO:0000313" key="12">
    <source>
        <dbReference type="EMBL" id="UXH79652.1"/>
    </source>
</evidence>
<comment type="similarity">
    <text evidence="10">Belongs to the PlsY family.</text>
</comment>
<feature type="transmembrane region" description="Helical" evidence="10">
    <location>
        <begin position="88"/>
        <end position="108"/>
    </location>
</feature>
<evidence type="ECO:0000256" key="2">
    <source>
        <dbReference type="ARBA" id="ARBA00022516"/>
    </source>
</evidence>
<evidence type="ECO:0000256" key="9">
    <source>
        <dbReference type="ARBA" id="ARBA00023264"/>
    </source>
</evidence>
<dbReference type="PANTHER" id="PTHR30309:SF0">
    <property type="entry name" value="GLYCEROL-3-PHOSPHATE ACYLTRANSFERASE-RELATED"/>
    <property type="match status" value="1"/>
</dbReference>
<dbReference type="RefSeq" id="WP_261759472.1">
    <property type="nucleotide sequence ID" value="NZ_CP104562.2"/>
</dbReference>
<organism evidence="12 13">
    <name type="scientific">Roseateles amylovorans</name>
    <dbReference type="NCBI Taxonomy" id="2978473"/>
    <lineage>
        <taxon>Bacteria</taxon>
        <taxon>Pseudomonadati</taxon>
        <taxon>Pseudomonadota</taxon>
        <taxon>Betaproteobacteria</taxon>
        <taxon>Burkholderiales</taxon>
        <taxon>Sphaerotilaceae</taxon>
        <taxon>Roseateles</taxon>
    </lineage>
</organism>
<feature type="compositionally biased region" description="Basic residues" evidence="11">
    <location>
        <begin position="225"/>
        <end position="241"/>
    </location>
</feature>
<comment type="subcellular location">
    <subcellularLocation>
        <location evidence="10">Cell membrane</location>
        <topology evidence="10">Multi-pass membrane protein</topology>
    </subcellularLocation>
</comment>
<feature type="region of interest" description="Disordered" evidence="11">
    <location>
        <begin position="201"/>
        <end position="241"/>
    </location>
</feature>
<keyword evidence="1 10" id="KW-1003">Cell membrane</keyword>
<keyword evidence="9 10" id="KW-1208">Phospholipid metabolism</keyword>
<keyword evidence="7 10" id="KW-0472">Membrane</keyword>
<keyword evidence="8 10" id="KW-0594">Phospholipid biosynthesis</keyword>
<dbReference type="EMBL" id="CP104562">
    <property type="protein sequence ID" value="UXH79652.1"/>
    <property type="molecule type" value="Genomic_DNA"/>
</dbReference>
<dbReference type="GO" id="GO:0004366">
    <property type="term" value="F:glycerol-3-phosphate O-acyltransferase activity"/>
    <property type="evidence" value="ECO:0007669"/>
    <property type="project" value="UniProtKB-EC"/>
</dbReference>
<evidence type="ECO:0000256" key="11">
    <source>
        <dbReference type="SAM" id="MobiDB-lite"/>
    </source>
</evidence>
<feature type="transmembrane region" description="Helical" evidence="10">
    <location>
        <begin position="6"/>
        <end position="26"/>
    </location>
</feature>
<dbReference type="InterPro" id="IPR003811">
    <property type="entry name" value="G3P_acylTferase_PlsY"/>
</dbReference>
<keyword evidence="4 10" id="KW-0812">Transmembrane</keyword>
<protein>
    <recommendedName>
        <fullName evidence="10">Glycerol-3-phosphate acyltransferase</fullName>
    </recommendedName>
    <alternativeName>
        <fullName evidence="10">Acyl-PO4 G3P acyltransferase</fullName>
    </alternativeName>
    <alternativeName>
        <fullName evidence="10">Acyl-phosphate--glycerol-3-phosphate acyltransferase</fullName>
    </alternativeName>
    <alternativeName>
        <fullName evidence="10">G3P acyltransferase</fullName>
        <shortName evidence="10">GPAT</shortName>
        <ecNumber evidence="10">2.3.1.275</ecNumber>
    </alternativeName>
    <alternativeName>
        <fullName evidence="10">Lysophosphatidic acid synthase</fullName>
        <shortName evidence="10">LPA synthase</shortName>
    </alternativeName>
</protein>
<comment type="subunit">
    <text evidence="10">Probably interacts with PlsX.</text>
</comment>
<evidence type="ECO:0000256" key="10">
    <source>
        <dbReference type="HAMAP-Rule" id="MF_01043"/>
    </source>
</evidence>
<dbReference type="Proteomes" id="UP001064933">
    <property type="component" value="Chromosome"/>
</dbReference>
<accession>A0ABY6B481</accession>
<evidence type="ECO:0000256" key="1">
    <source>
        <dbReference type="ARBA" id="ARBA00022475"/>
    </source>
</evidence>
<dbReference type="Pfam" id="PF02660">
    <property type="entry name" value="G3P_acyltransf"/>
    <property type="match status" value="1"/>
</dbReference>
<evidence type="ECO:0000256" key="7">
    <source>
        <dbReference type="ARBA" id="ARBA00023136"/>
    </source>
</evidence>
<keyword evidence="3 10" id="KW-0808">Transferase</keyword>
<comment type="function">
    <text evidence="10">Catalyzes the transfer of an acyl group from acyl-phosphate (acyl-PO(4)) to glycerol-3-phosphate (G3P) to form lysophosphatidic acid (LPA). This enzyme utilizes acyl-phosphate as fatty acyl donor, but not acyl-CoA or acyl-ACP.</text>
</comment>
<name>A0ABY6B481_9BURK</name>
<evidence type="ECO:0000256" key="6">
    <source>
        <dbReference type="ARBA" id="ARBA00023098"/>
    </source>
</evidence>